<comment type="caution">
    <text evidence="7">The sequence shown here is derived from an EMBL/GenBank/DDBJ whole genome shotgun (WGS) entry which is preliminary data.</text>
</comment>
<dbReference type="SUPFAM" id="SSF82171">
    <property type="entry name" value="DPP6 N-terminal domain-like"/>
    <property type="match status" value="1"/>
</dbReference>
<dbReference type="EMBL" id="QLSV01000012">
    <property type="protein sequence ID" value="RAR47087.1"/>
    <property type="molecule type" value="Genomic_DNA"/>
</dbReference>
<dbReference type="InterPro" id="IPR050330">
    <property type="entry name" value="Bact_OuterMem_StrucFunc"/>
</dbReference>
<comment type="subcellular location">
    <subcellularLocation>
        <location evidence="1">Cell outer membrane</location>
    </subcellularLocation>
</comment>
<organism evidence="7 8">
    <name type="scientific">Flavobacterium lacus</name>
    <dbReference type="NCBI Taxonomy" id="1353778"/>
    <lineage>
        <taxon>Bacteria</taxon>
        <taxon>Pseudomonadati</taxon>
        <taxon>Bacteroidota</taxon>
        <taxon>Flavobacteriia</taxon>
        <taxon>Flavobacteriales</taxon>
        <taxon>Flavobacteriaceae</taxon>
        <taxon>Flavobacterium</taxon>
    </lineage>
</organism>
<evidence type="ECO:0000313" key="8">
    <source>
        <dbReference type="Proteomes" id="UP000249518"/>
    </source>
</evidence>
<dbReference type="InterPro" id="IPR036737">
    <property type="entry name" value="OmpA-like_sf"/>
</dbReference>
<dbReference type="CDD" id="cd07185">
    <property type="entry name" value="OmpA_C-like"/>
    <property type="match status" value="1"/>
</dbReference>
<evidence type="ECO:0000256" key="5">
    <source>
        <dbReference type="SAM" id="SignalP"/>
    </source>
</evidence>
<dbReference type="PANTHER" id="PTHR30329">
    <property type="entry name" value="STATOR ELEMENT OF FLAGELLAR MOTOR COMPLEX"/>
    <property type="match status" value="1"/>
</dbReference>
<dbReference type="Gene3D" id="1.25.40.10">
    <property type="entry name" value="Tetratricopeptide repeat domain"/>
    <property type="match status" value="1"/>
</dbReference>
<dbReference type="Proteomes" id="UP000249518">
    <property type="component" value="Unassembled WGS sequence"/>
</dbReference>
<dbReference type="Gene3D" id="3.30.1330.60">
    <property type="entry name" value="OmpA-like domain"/>
    <property type="match status" value="1"/>
</dbReference>
<dbReference type="InterPro" id="IPR011990">
    <property type="entry name" value="TPR-like_helical_dom_sf"/>
</dbReference>
<dbReference type="InterPro" id="IPR006665">
    <property type="entry name" value="OmpA-like"/>
</dbReference>
<keyword evidence="5" id="KW-0732">Signal</keyword>
<dbReference type="PRINTS" id="PR01021">
    <property type="entry name" value="OMPADOMAIN"/>
</dbReference>
<keyword evidence="8" id="KW-1185">Reference proteome</keyword>
<feature type="chain" id="PRO_5016468392" evidence="5">
    <location>
        <begin position="20"/>
        <end position="623"/>
    </location>
</feature>
<dbReference type="InterPro" id="IPR006664">
    <property type="entry name" value="OMP_bac"/>
</dbReference>
<gene>
    <name evidence="7" type="ORF">B0I10_112106</name>
</gene>
<dbReference type="SUPFAM" id="SSF49464">
    <property type="entry name" value="Carboxypeptidase regulatory domain-like"/>
    <property type="match status" value="1"/>
</dbReference>
<dbReference type="SUPFAM" id="SSF103088">
    <property type="entry name" value="OmpA-like"/>
    <property type="match status" value="1"/>
</dbReference>
<sequence length="623" mass="69376">MKNILLTSLLFLSSTAIFAQNKQTEKADKFFETYQYVAAIEEYLKLAESKKADSYVFKQLADSYYNVYNTAEAAKWYAKAVAKSQDPEIFYRFAQTLKSQGKYQEANAQMDKFTVLLPNDQRAKDHKANPNYIPALADKTKLFDSKETKINSKEHSDFGAVLTNDNTLYFASTRNTSNKTDKWNNQPYLDIFSSTLNPNGTLSEPQKVNELNTPYHDGPVTVSADGNTMFFARDGHSEGVYEKDKKNKIQIGEQGLYKASKVNGKWSSIQALPFNSKNYSVSHPSLSKDGKTLYFASNMPGGLGDTDIWKVTVNGSSYGKPENLGTSVNTAGKEGFPFITDDDVLYFASSGRQGFGGLDIFKIDLNNPSETINIGKPVNTEKDDFSFSFNTTKNIGFFSSNRDGVDNIFEAIPVCSAEAIALVKDKKTGKVLTNATVSILDEKRNVIATSLTNASGEVMYDINCNTSHIFQVTKQDYEPASSQVEKVKYGKTSVVIALEPIEVIVTETEVILKSIYFEFNKSNITEQGATELDKLVKVMKDFPAMEILVKSHTDSKGTSGYNLNLSNQRAQSTVQYLISKGIDKERLSGKGLGFTEPKIDCKENCNEEQDAQNRRSEFLIVKK</sequence>
<evidence type="ECO:0000256" key="1">
    <source>
        <dbReference type="ARBA" id="ARBA00004442"/>
    </source>
</evidence>
<accession>A0A328WRN2</accession>
<dbReference type="PANTHER" id="PTHR30329:SF21">
    <property type="entry name" value="LIPOPROTEIN YIAD-RELATED"/>
    <property type="match status" value="1"/>
</dbReference>
<dbReference type="InterPro" id="IPR011042">
    <property type="entry name" value="6-blade_b-propeller_TolB-like"/>
</dbReference>
<evidence type="ECO:0000259" key="6">
    <source>
        <dbReference type="PROSITE" id="PS51123"/>
    </source>
</evidence>
<dbReference type="PROSITE" id="PS51123">
    <property type="entry name" value="OMPA_2"/>
    <property type="match status" value="1"/>
</dbReference>
<reference evidence="7 8" key="1">
    <citation type="submission" date="2018-06" db="EMBL/GenBank/DDBJ databases">
        <title>Genomic Encyclopedia of Type Strains, Phase III (KMG-III): the genomes of soil and plant-associated and newly described type strains.</title>
        <authorList>
            <person name="Whitman W."/>
        </authorList>
    </citation>
    <scope>NUCLEOTIDE SEQUENCE [LARGE SCALE GENOMIC DNA]</scope>
    <source>
        <strain evidence="7 8">CGMCC 1.12504</strain>
    </source>
</reference>
<feature type="domain" description="OmpA-like" evidence="6">
    <location>
        <begin position="504"/>
        <end position="623"/>
    </location>
</feature>
<dbReference type="Gene3D" id="2.60.40.1120">
    <property type="entry name" value="Carboxypeptidase-like, regulatory domain"/>
    <property type="match status" value="1"/>
</dbReference>
<dbReference type="InterPro" id="IPR008969">
    <property type="entry name" value="CarboxyPept-like_regulatory"/>
</dbReference>
<dbReference type="Pfam" id="PF00691">
    <property type="entry name" value="OmpA"/>
    <property type="match status" value="1"/>
</dbReference>
<keyword evidence="2 4" id="KW-0472">Membrane</keyword>
<evidence type="ECO:0000256" key="2">
    <source>
        <dbReference type="ARBA" id="ARBA00023136"/>
    </source>
</evidence>
<dbReference type="Gene3D" id="2.120.10.30">
    <property type="entry name" value="TolB, C-terminal domain"/>
    <property type="match status" value="1"/>
</dbReference>
<evidence type="ECO:0000256" key="3">
    <source>
        <dbReference type="ARBA" id="ARBA00023237"/>
    </source>
</evidence>
<proteinExistence type="predicted"/>
<dbReference type="GO" id="GO:0009279">
    <property type="term" value="C:cell outer membrane"/>
    <property type="evidence" value="ECO:0007669"/>
    <property type="project" value="UniProtKB-SubCell"/>
</dbReference>
<dbReference type="RefSeq" id="WP_112086786.1">
    <property type="nucleotide sequence ID" value="NZ_QLSV01000012.1"/>
</dbReference>
<dbReference type="InterPro" id="IPR011659">
    <property type="entry name" value="WD40"/>
</dbReference>
<dbReference type="AlphaFoldDB" id="A0A328WRN2"/>
<dbReference type="SUPFAM" id="SSF48452">
    <property type="entry name" value="TPR-like"/>
    <property type="match status" value="1"/>
</dbReference>
<protein>
    <submittedName>
        <fullName evidence="7">WD40 repeat protein</fullName>
    </submittedName>
</protein>
<dbReference type="Pfam" id="PF07676">
    <property type="entry name" value="PD40"/>
    <property type="match status" value="3"/>
</dbReference>
<dbReference type="OrthoDB" id="9809364at2"/>
<evidence type="ECO:0000256" key="4">
    <source>
        <dbReference type="PROSITE-ProRule" id="PRU00473"/>
    </source>
</evidence>
<evidence type="ECO:0000313" key="7">
    <source>
        <dbReference type="EMBL" id="RAR47087.1"/>
    </source>
</evidence>
<keyword evidence="3" id="KW-0998">Cell outer membrane</keyword>
<feature type="signal peptide" evidence="5">
    <location>
        <begin position="1"/>
        <end position="19"/>
    </location>
</feature>
<name>A0A328WRN2_9FLAO</name>